<organism evidence="2">
    <name type="scientific">Harpegnathos saltator</name>
    <name type="common">Jerdon's jumping ant</name>
    <dbReference type="NCBI Taxonomy" id="610380"/>
    <lineage>
        <taxon>Eukaryota</taxon>
        <taxon>Metazoa</taxon>
        <taxon>Ecdysozoa</taxon>
        <taxon>Arthropoda</taxon>
        <taxon>Hexapoda</taxon>
        <taxon>Insecta</taxon>
        <taxon>Pterygota</taxon>
        <taxon>Neoptera</taxon>
        <taxon>Endopterygota</taxon>
        <taxon>Hymenoptera</taxon>
        <taxon>Apocrita</taxon>
        <taxon>Aculeata</taxon>
        <taxon>Formicoidea</taxon>
        <taxon>Formicidae</taxon>
        <taxon>Ponerinae</taxon>
        <taxon>Ponerini</taxon>
        <taxon>Harpegnathos</taxon>
    </lineage>
</organism>
<dbReference type="InParanoid" id="E2BUZ1"/>
<evidence type="ECO:0000313" key="1">
    <source>
        <dbReference type="EMBL" id="EFN80489.1"/>
    </source>
</evidence>
<gene>
    <name evidence="1" type="ORF">EAI_05557</name>
</gene>
<keyword evidence="2" id="KW-1185">Reference proteome</keyword>
<dbReference type="EMBL" id="GL450774">
    <property type="protein sequence ID" value="EFN80489.1"/>
    <property type="molecule type" value="Genomic_DNA"/>
</dbReference>
<reference evidence="1 2" key="1">
    <citation type="journal article" date="2010" name="Science">
        <title>Genomic comparison of the ants Camponotus floridanus and Harpegnathos saltator.</title>
        <authorList>
            <person name="Bonasio R."/>
            <person name="Zhang G."/>
            <person name="Ye C."/>
            <person name="Mutti N.S."/>
            <person name="Fang X."/>
            <person name="Qin N."/>
            <person name="Donahue G."/>
            <person name="Yang P."/>
            <person name="Li Q."/>
            <person name="Li C."/>
            <person name="Zhang P."/>
            <person name="Huang Z."/>
            <person name="Berger S.L."/>
            <person name="Reinberg D."/>
            <person name="Wang J."/>
            <person name="Liebig J."/>
        </authorList>
    </citation>
    <scope>NUCLEOTIDE SEQUENCE [LARGE SCALE GENOMIC DNA]</scope>
    <source>
        <strain evidence="1 2">R22 G/1</strain>
    </source>
</reference>
<accession>E2BUZ1</accession>
<sequence length="156" mass="17713">MDHPRPITSITQEEEPKVKRKCKIKVFQQSWLEIEIYKDWLTSHSDGTKAYCTACKKVLVCGASKLSRHANRQVHKKKFAQMKKSKNNNNDPSTLLLAAKIENKSHKDKVKAAELKIAFYAEHNIAINTVDHLISLLTPSVAEQNSVKCTETTPKK</sequence>
<dbReference type="Proteomes" id="UP000008237">
    <property type="component" value="Unassembled WGS sequence"/>
</dbReference>
<evidence type="ECO:0000313" key="2">
    <source>
        <dbReference type="Proteomes" id="UP000008237"/>
    </source>
</evidence>
<dbReference type="AlphaFoldDB" id="E2BUZ1"/>
<proteinExistence type="predicted"/>
<dbReference type="OrthoDB" id="8046116at2759"/>
<protein>
    <submittedName>
        <fullName evidence="1">Uncharacterized protein</fullName>
    </submittedName>
</protein>
<name>E2BUZ1_HARSA</name>